<comment type="caution">
    <text evidence="3">The sequence shown here is derived from an EMBL/GenBank/DDBJ whole genome shotgun (WGS) entry which is preliminary data.</text>
</comment>
<dbReference type="Proteomes" id="UP000237822">
    <property type="component" value="Unassembled WGS sequence"/>
</dbReference>
<evidence type="ECO:0000313" key="4">
    <source>
        <dbReference type="Proteomes" id="UP000237822"/>
    </source>
</evidence>
<dbReference type="SUPFAM" id="SSF46767">
    <property type="entry name" value="Methylated DNA-protein cysteine methyltransferase, C-terminal domain"/>
    <property type="match status" value="1"/>
</dbReference>
<name>A0A2T0UZK3_9MICO</name>
<dbReference type="InterPro" id="IPR052520">
    <property type="entry name" value="ATL_DNA_repair"/>
</dbReference>
<dbReference type="GO" id="GO:0003824">
    <property type="term" value="F:catalytic activity"/>
    <property type="evidence" value="ECO:0007669"/>
    <property type="project" value="InterPro"/>
</dbReference>
<dbReference type="CDD" id="cd06445">
    <property type="entry name" value="ATase"/>
    <property type="match status" value="1"/>
</dbReference>
<dbReference type="InterPro" id="IPR014048">
    <property type="entry name" value="MethylDNA_cys_MeTrfase_DNA-bd"/>
</dbReference>
<feature type="domain" description="Methylated-DNA-[protein]-cysteine S-methyltransferase DNA binding" evidence="2">
    <location>
        <begin position="8"/>
        <end position="63"/>
    </location>
</feature>
<keyword evidence="4" id="KW-1185">Reference proteome</keyword>
<organism evidence="3 4">
    <name type="scientific">Knoellia remsis</name>
    <dbReference type="NCBI Taxonomy" id="407159"/>
    <lineage>
        <taxon>Bacteria</taxon>
        <taxon>Bacillati</taxon>
        <taxon>Actinomycetota</taxon>
        <taxon>Actinomycetes</taxon>
        <taxon>Micrococcales</taxon>
        <taxon>Intrasporangiaceae</taxon>
        <taxon>Knoellia</taxon>
    </lineage>
</organism>
<dbReference type="Pfam" id="PF01035">
    <property type="entry name" value="DNA_binding_1"/>
    <property type="match status" value="1"/>
</dbReference>
<evidence type="ECO:0000313" key="3">
    <source>
        <dbReference type="EMBL" id="PRY63363.1"/>
    </source>
</evidence>
<evidence type="ECO:0000256" key="1">
    <source>
        <dbReference type="ARBA" id="ARBA00022763"/>
    </source>
</evidence>
<dbReference type="GO" id="GO:0006281">
    <property type="term" value="P:DNA repair"/>
    <property type="evidence" value="ECO:0007669"/>
    <property type="project" value="InterPro"/>
</dbReference>
<dbReference type="AlphaFoldDB" id="A0A2T0UZK3"/>
<dbReference type="PANTHER" id="PTHR42942">
    <property type="entry name" value="6-O-METHYLGUANINE DNA METHYLTRANSFERASE"/>
    <property type="match status" value="1"/>
</dbReference>
<dbReference type="EMBL" id="PVTI01000002">
    <property type="protein sequence ID" value="PRY63363.1"/>
    <property type="molecule type" value="Genomic_DNA"/>
</dbReference>
<dbReference type="InterPro" id="IPR036388">
    <property type="entry name" value="WH-like_DNA-bd_sf"/>
</dbReference>
<dbReference type="PANTHER" id="PTHR42942:SF1">
    <property type="entry name" value="ALKYLTRANSFERASE-LIKE PROTEIN 1"/>
    <property type="match status" value="1"/>
</dbReference>
<sequence>MASELTVERVLTVVELVPRGRVVSYGDIAGIVGIGPRQVGSFMSRYAGGLPWWRVTNAAGDFPEELRERARPHWADEGILFKRNGFGCRIADYRADLASLRTAYEQRIADTLARMGTPVPHTSNPAARALAAAGISTLEELSEWRRADVAELHGVGPSSLTVWDAALDEADLTWKA</sequence>
<dbReference type="Gene3D" id="1.10.10.10">
    <property type="entry name" value="Winged helix-like DNA-binding domain superfamily/Winged helix DNA-binding domain"/>
    <property type="match status" value="1"/>
</dbReference>
<reference evidence="3 4" key="1">
    <citation type="submission" date="2018-03" db="EMBL/GenBank/DDBJ databases">
        <title>Genomic Encyclopedia of Archaeal and Bacterial Type Strains, Phase II (KMG-II): from individual species to whole genera.</title>
        <authorList>
            <person name="Goeker M."/>
        </authorList>
    </citation>
    <scope>NUCLEOTIDE SEQUENCE [LARGE SCALE GENOMIC DNA]</scope>
    <source>
        <strain evidence="3 4">ATCC BAA-1496</strain>
    </source>
</reference>
<keyword evidence="1" id="KW-0227">DNA damage</keyword>
<dbReference type="InterPro" id="IPR036217">
    <property type="entry name" value="MethylDNA_cys_MeTrfase_DNAb"/>
</dbReference>
<evidence type="ECO:0000259" key="2">
    <source>
        <dbReference type="Pfam" id="PF01035"/>
    </source>
</evidence>
<protein>
    <submittedName>
        <fullName evidence="3">Alkylated DNA nucleotide flippase Atl1</fullName>
    </submittedName>
</protein>
<proteinExistence type="predicted"/>
<dbReference type="RefSeq" id="WP_218279181.1">
    <property type="nucleotide sequence ID" value="NZ_PVTI01000002.1"/>
</dbReference>
<accession>A0A2T0UZK3</accession>
<gene>
    <name evidence="3" type="ORF">BCF74_102196</name>
</gene>